<comment type="caution">
    <text evidence="1">The sequence shown here is derived from an EMBL/GenBank/DDBJ whole genome shotgun (WGS) entry which is preliminary data.</text>
</comment>
<dbReference type="AlphaFoldDB" id="A0A5M3XXS3"/>
<sequence>MVIEHVRLLTLLGQAPAALEAGTGVLAEVVGDQHAELCLRLAEAAIVARRWGEADRFIERAGRAGDAQALVLAADSAFGAGDLRRAADLAATAARRAGHEARWETMCRALTTLGRCAMRHDAASARVAYARASQTGAEHGLIPARVTALLGLGAVELLDHAATPAPVEARELARRTGLLAEVIWSELLLADSVITAEGPQAAQGLAQSAAERAGRLRLPGLEGMAKVFVAMGHAVAGDTPGMQAVLAGAVDRPPRSPPWHRRPADCAICSPATCEPRPRCSTTACGY</sequence>
<evidence type="ECO:0000313" key="1">
    <source>
        <dbReference type="EMBL" id="GES24341.1"/>
    </source>
</evidence>
<dbReference type="EMBL" id="BLAF01000051">
    <property type="protein sequence ID" value="GES24341.1"/>
    <property type="molecule type" value="Genomic_DNA"/>
</dbReference>
<keyword evidence="2" id="KW-1185">Reference proteome</keyword>
<accession>A0A5M3XXS3</accession>
<evidence type="ECO:0000313" key="2">
    <source>
        <dbReference type="Proteomes" id="UP000377595"/>
    </source>
</evidence>
<proteinExistence type="predicted"/>
<dbReference type="RefSeq" id="WP_155349192.1">
    <property type="nucleotide sequence ID" value="NZ_BAAAHM010000041.1"/>
</dbReference>
<protein>
    <recommendedName>
        <fullName evidence="3">MalT-like TPR region domain-containing protein</fullName>
    </recommendedName>
</protein>
<reference evidence="1 2" key="1">
    <citation type="submission" date="2019-10" db="EMBL/GenBank/DDBJ databases">
        <title>Whole genome shotgun sequence of Acrocarpospora pleiomorpha NBRC 16267.</title>
        <authorList>
            <person name="Ichikawa N."/>
            <person name="Kimura A."/>
            <person name="Kitahashi Y."/>
            <person name="Komaki H."/>
            <person name="Oguchi A."/>
        </authorList>
    </citation>
    <scope>NUCLEOTIDE SEQUENCE [LARGE SCALE GENOMIC DNA]</scope>
    <source>
        <strain evidence="1 2">NBRC 16267</strain>
    </source>
</reference>
<evidence type="ECO:0008006" key="3">
    <source>
        <dbReference type="Google" id="ProtNLM"/>
    </source>
</evidence>
<dbReference type="OrthoDB" id="134712at2"/>
<name>A0A5M3XXS3_9ACTN</name>
<organism evidence="1 2">
    <name type="scientific">Acrocarpospora pleiomorpha</name>
    <dbReference type="NCBI Taxonomy" id="90975"/>
    <lineage>
        <taxon>Bacteria</taxon>
        <taxon>Bacillati</taxon>
        <taxon>Actinomycetota</taxon>
        <taxon>Actinomycetes</taxon>
        <taxon>Streptosporangiales</taxon>
        <taxon>Streptosporangiaceae</taxon>
        <taxon>Acrocarpospora</taxon>
    </lineage>
</organism>
<dbReference type="Proteomes" id="UP000377595">
    <property type="component" value="Unassembled WGS sequence"/>
</dbReference>
<gene>
    <name evidence="1" type="ORF">Aple_072400</name>
</gene>